<organism evidence="1 2">
    <name type="scientific">Caerostris darwini</name>
    <dbReference type="NCBI Taxonomy" id="1538125"/>
    <lineage>
        <taxon>Eukaryota</taxon>
        <taxon>Metazoa</taxon>
        <taxon>Ecdysozoa</taxon>
        <taxon>Arthropoda</taxon>
        <taxon>Chelicerata</taxon>
        <taxon>Arachnida</taxon>
        <taxon>Araneae</taxon>
        <taxon>Araneomorphae</taxon>
        <taxon>Entelegynae</taxon>
        <taxon>Araneoidea</taxon>
        <taxon>Araneidae</taxon>
        <taxon>Caerostris</taxon>
    </lineage>
</organism>
<evidence type="ECO:0000313" key="2">
    <source>
        <dbReference type="Proteomes" id="UP001054837"/>
    </source>
</evidence>
<proteinExistence type="predicted"/>
<dbReference type="EMBL" id="BPLQ01011087">
    <property type="protein sequence ID" value="GIY55531.1"/>
    <property type="molecule type" value="Genomic_DNA"/>
</dbReference>
<comment type="caution">
    <text evidence="1">The sequence shown here is derived from an EMBL/GenBank/DDBJ whole genome shotgun (WGS) entry which is preliminary data.</text>
</comment>
<sequence length="91" mass="10544">MEISCSRTRSSLLPFLRRFPERNRTITVVYTPTVSFAYRRIQFLDPWVRIVLLDGLPSPYFCLEGIWIYAASFSDPTVTVPELMVLNRSIG</sequence>
<keyword evidence="2" id="KW-1185">Reference proteome</keyword>
<dbReference type="AlphaFoldDB" id="A0AAV4UCS7"/>
<evidence type="ECO:0000313" key="1">
    <source>
        <dbReference type="EMBL" id="GIY55531.1"/>
    </source>
</evidence>
<reference evidence="1 2" key="1">
    <citation type="submission" date="2021-06" db="EMBL/GenBank/DDBJ databases">
        <title>Caerostris darwini draft genome.</title>
        <authorList>
            <person name="Kono N."/>
            <person name="Arakawa K."/>
        </authorList>
    </citation>
    <scope>NUCLEOTIDE SEQUENCE [LARGE SCALE GENOMIC DNA]</scope>
</reference>
<dbReference type="Proteomes" id="UP001054837">
    <property type="component" value="Unassembled WGS sequence"/>
</dbReference>
<accession>A0AAV4UCS7</accession>
<protein>
    <submittedName>
        <fullName evidence="1">Uncharacterized protein</fullName>
    </submittedName>
</protein>
<name>A0AAV4UCS7_9ARAC</name>
<gene>
    <name evidence="1" type="ORF">CDAR_538501</name>
</gene>